<feature type="transmembrane region" description="Helical" evidence="7">
    <location>
        <begin position="140"/>
        <end position="160"/>
    </location>
</feature>
<dbReference type="PANTHER" id="PTHR34857:SF2">
    <property type="entry name" value="SLL0384 PROTEIN"/>
    <property type="match status" value="1"/>
</dbReference>
<dbReference type="InterPro" id="IPR012809">
    <property type="entry name" value="ECF_CbiQ"/>
</dbReference>
<sequence length="283" mass="30788">MGEQSFLAHSHGRNASYAERIVGGLAGALDHALEAETFASRRGLLQALDPRTKLACLMALAVTAVSVHSLIVLVALLAFVCVVALGSRVPLRRLWKQVGLPVFLFTGPIALPAIFLVAGPAIAHLPVLGWPISRTGLRSAAFLLLRAQTSAGLCLLLILTTPWPHVLKAMRFFRMPVVLVVILGMTHRYAFTLLETAHRMIEARQVRTLGRLSPRERRRLAGESAGVLFARALAMSTDIHQAMIARGYRGEVRLIESFRFRKRDASAFATCAVVVAGALVFGR</sequence>
<feature type="transmembrane region" description="Helical" evidence="7">
    <location>
        <begin position="265"/>
        <end position="282"/>
    </location>
</feature>
<evidence type="ECO:0000256" key="1">
    <source>
        <dbReference type="ARBA" id="ARBA00004651"/>
    </source>
</evidence>
<feature type="transmembrane region" description="Helical" evidence="7">
    <location>
        <begin position="105"/>
        <end position="128"/>
    </location>
</feature>
<dbReference type="NCBIfam" id="TIGR02454">
    <property type="entry name" value="ECF_T_CbiQ"/>
    <property type="match status" value="1"/>
</dbReference>
<evidence type="ECO:0000313" key="8">
    <source>
        <dbReference type="EMBL" id="TPW26662.1"/>
    </source>
</evidence>
<dbReference type="InterPro" id="IPR003339">
    <property type="entry name" value="ABC/ECF_trnsptr_transmembrane"/>
</dbReference>
<evidence type="ECO:0000256" key="7">
    <source>
        <dbReference type="SAM" id="Phobius"/>
    </source>
</evidence>
<comment type="similarity">
    <text evidence="2">Belongs to the CbiQ family.</text>
</comment>
<keyword evidence="3" id="KW-1003">Cell membrane</keyword>
<evidence type="ECO:0000256" key="3">
    <source>
        <dbReference type="ARBA" id="ARBA00022475"/>
    </source>
</evidence>
<keyword evidence="4 7" id="KW-0812">Transmembrane</keyword>
<keyword evidence="9" id="KW-1185">Reference proteome</keyword>
<dbReference type="Proteomes" id="UP000320314">
    <property type="component" value="Unassembled WGS sequence"/>
</dbReference>
<evidence type="ECO:0000256" key="5">
    <source>
        <dbReference type="ARBA" id="ARBA00022989"/>
    </source>
</evidence>
<feature type="transmembrane region" description="Helical" evidence="7">
    <location>
        <begin position="54"/>
        <end position="85"/>
    </location>
</feature>
<proteinExistence type="inferred from homology"/>
<organism evidence="8 9">
    <name type="scientific">Pararhizobium mangrovi</name>
    <dbReference type="NCBI Taxonomy" id="2590452"/>
    <lineage>
        <taxon>Bacteria</taxon>
        <taxon>Pseudomonadati</taxon>
        <taxon>Pseudomonadota</taxon>
        <taxon>Alphaproteobacteria</taxon>
        <taxon>Hyphomicrobiales</taxon>
        <taxon>Rhizobiaceae</taxon>
        <taxon>Rhizobium/Agrobacterium group</taxon>
        <taxon>Pararhizobium</taxon>
    </lineage>
</organism>
<keyword evidence="5 7" id="KW-1133">Transmembrane helix</keyword>
<dbReference type="RefSeq" id="WP_141167641.1">
    <property type="nucleotide sequence ID" value="NZ_VHLH01000027.1"/>
</dbReference>
<evidence type="ECO:0000256" key="4">
    <source>
        <dbReference type="ARBA" id="ARBA00022692"/>
    </source>
</evidence>
<accession>A0A506TX90</accession>
<keyword evidence="6 7" id="KW-0472">Membrane</keyword>
<evidence type="ECO:0000256" key="6">
    <source>
        <dbReference type="ARBA" id="ARBA00023136"/>
    </source>
</evidence>
<evidence type="ECO:0000313" key="9">
    <source>
        <dbReference type="Proteomes" id="UP000320314"/>
    </source>
</evidence>
<reference evidence="8 9" key="1">
    <citation type="submission" date="2019-06" db="EMBL/GenBank/DDBJ databases">
        <authorList>
            <person name="Li M."/>
        </authorList>
    </citation>
    <scope>NUCLEOTIDE SEQUENCE [LARGE SCALE GENOMIC DNA]</scope>
    <source>
        <strain evidence="8 9">BGMRC6574</strain>
    </source>
</reference>
<name>A0A506TX90_9HYPH</name>
<comment type="caution">
    <text evidence="8">The sequence shown here is derived from an EMBL/GenBank/DDBJ whole genome shotgun (WGS) entry which is preliminary data.</text>
</comment>
<dbReference type="GO" id="GO:0006824">
    <property type="term" value="P:cobalt ion transport"/>
    <property type="evidence" value="ECO:0007669"/>
    <property type="project" value="InterPro"/>
</dbReference>
<evidence type="ECO:0000256" key="2">
    <source>
        <dbReference type="ARBA" id="ARBA00008564"/>
    </source>
</evidence>
<dbReference type="PANTHER" id="PTHR34857">
    <property type="entry name" value="SLL0384 PROTEIN"/>
    <property type="match status" value="1"/>
</dbReference>
<dbReference type="CDD" id="cd16914">
    <property type="entry name" value="EcfT"/>
    <property type="match status" value="1"/>
</dbReference>
<dbReference type="GO" id="GO:0043190">
    <property type="term" value="C:ATP-binding cassette (ABC) transporter complex"/>
    <property type="evidence" value="ECO:0007669"/>
    <property type="project" value="InterPro"/>
</dbReference>
<dbReference type="EMBL" id="VHLH01000027">
    <property type="protein sequence ID" value="TPW26662.1"/>
    <property type="molecule type" value="Genomic_DNA"/>
</dbReference>
<dbReference type="InterPro" id="IPR051611">
    <property type="entry name" value="ECF_transporter_component"/>
</dbReference>
<gene>
    <name evidence="8" type="primary">cbiQ</name>
    <name evidence="8" type="ORF">FJU11_13715</name>
</gene>
<dbReference type="OrthoDB" id="9815246at2"/>
<protein>
    <submittedName>
        <fullName evidence="8">Cobalt ECF transporter T component CbiQ</fullName>
    </submittedName>
</protein>
<dbReference type="AlphaFoldDB" id="A0A506TX90"/>
<dbReference type="Pfam" id="PF02361">
    <property type="entry name" value="CbiQ"/>
    <property type="match status" value="1"/>
</dbReference>
<comment type="subcellular location">
    <subcellularLocation>
        <location evidence="1">Cell membrane</location>
        <topology evidence="1">Multi-pass membrane protein</topology>
    </subcellularLocation>
</comment>
<feature type="transmembrane region" description="Helical" evidence="7">
    <location>
        <begin position="172"/>
        <end position="191"/>
    </location>
</feature>